<dbReference type="Proteomes" id="UP000636800">
    <property type="component" value="Unassembled WGS sequence"/>
</dbReference>
<feature type="compositionally biased region" description="Basic and acidic residues" evidence="1">
    <location>
        <begin position="90"/>
        <end position="109"/>
    </location>
</feature>
<comment type="caution">
    <text evidence="2">The sequence shown here is derived from an EMBL/GenBank/DDBJ whole genome shotgun (WGS) entry which is preliminary data.</text>
</comment>
<proteinExistence type="predicted"/>
<sequence>MARQETLKRVELKVNVNCCEGCKKKVLKTLCIEVGLIVHGFLLGVLKTENPSISPQGHRHRRLRCRNSDKEASQARQGGRVAARRNPRSRRAEGEKKTGDSKELRREGESSDFYQGKKTTQAAMWRKILSFTPARLRSTAHGFDGGF</sequence>
<name>A0A835PHS0_VANPL</name>
<evidence type="ECO:0000313" key="2">
    <source>
        <dbReference type="EMBL" id="KAG0452640.1"/>
    </source>
</evidence>
<protein>
    <recommendedName>
        <fullName evidence="4">HMA domain-containing protein</fullName>
    </recommendedName>
</protein>
<dbReference type="AlphaFoldDB" id="A0A835PHS0"/>
<reference evidence="2 3" key="1">
    <citation type="journal article" date="2020" name="Nat. Food">
        <title>A phased Vanilla planifolia genome enables genetic improvement of flavour and production.</title>
        <authorList>
            <person name="Hasing T."/>
            <person name="Tang H."/>
            <person name="Brym M."/>
            <person name="Khazi F."/>
            <person name="Huang T."/>
            <person name="Chambers A.H."/>
        </authorList>
    </citation>
    <scope>NUCLEOTIDE SEQUENCE [LARGE SCALE GENOMIC DNA]</scope>
    <source>
        <tissue evidence="2">Leaf</tissue>
    </source>
</reference>
<dbReference type="OrthoDB" id="3639251at2759"/>
<keyword evidence="3" id="KW-1185">Reference proteome</keyword>
<evidence type="ECO:0000313" key="3">
    <source>
        <dbReference type="Proteomes" id="UP000636800"/>
    </source>
</evidence>
<evidence type="ECO:0008006" key="4">
    <source>
        <dbReference type="Google" id="ProtNLM"/>
    </source>
</evidence>
<gene>
    <name evidence="2" type="ORF">HPP92_025304</name>
</gene>
<dbReference type="EMBL" id="JADCNL010000014">
    <property type="protein sequence ID" value="KAG0452640.1"/>
    <property type="molecule type" value="Genomic_DNA"/>
</dbReference>
<accession>A0A835PHS0</accession>
<feature type="region of interest" description="Disordered" evidence="1">
    <location>
        <begin position="49"/>
        <end position="116"/>
    </location>
</feature>
<organism evidence="2 3">
    <name type="scientific">Vanilla planifolia</name>
    <name type="common">Vanilla</name>
    <dbReference type="NCBI Taxonomy" id="51239"/>
    <lineage>
        <taxon>Eukaryota</taxon>
        <taxon>Viridiplantae</taxon>
        <taxon>Streptophyta</taxon>
        <taxon>Embryophyta</taxon>
        <taxon>Tracheophyta</taxon>
        <taxon>Spermatophyta</taxon>
        <taxon>Magnoliopsida</taxon>
        <taxon>Liliopsida</taxon>
        <taxon>Asparagales</taxon>
        <taxon>Orchidaceae</taxon>
        <taxon>Vanilloideae</taxon>
        <taxon>Vanilleae</taxon>
        <taxon>Vanilla</taxon>
    </lineage>
</organism>
<evidence type="ECO:0000256" key="1">
    <source>
        <dbReference type="SAM" id="MobiDB-lite"/>
    </source>
</evidence>